<dbReference type="Pfam" id="PF01424">
    <property type="entry name" value="R3H"/>
    <property type="match status" value="1"/>
</dbReference>
<feature type="domain" description="R3H" evidence="7">
    <location>
        <begin position="139"/>
        <end position="205"/>
    </location>
</feature>
<evidence type="ECO:0000256" key="5">
    <source>
        <dbReference type="ARBA" id="ARBA00023316"/>
    </source>
</evidence>
<keyword evidence="4 6" id="KW-0143">Chaperone</keyword>
<dbReference type="InterPro" id="IPR039247">
    <property type="entry name" value="KhpB"/>
</dbReference>
<keyword evidence="3 6" id="KW-0133">Cell shape</keyword>
<name>A0A0J6CJM0_9BACL</name>
<dbReference type="GO" id="GO:0071555">
    <property type="term" value="P:cell wall organization"/>
    <property type="evidence" value="ECO:0007669"/>
    <property type="project" value="UniProtKB-KW"/>
</dbReference>
<dbReference type="InterPro" id="IPR038247">
    <property type="entry name" value="Jag_N_dom_sf"/>
</dbReference>
<dbReference type="Pfam" id="PF13083">
    <property type="entry name" value="KH_KhpA-B"/>
    <property type="match status" value="1"/>
</dbReference>
<evidence type="ECO:0000313" key="9">
    <source>
        <dbReference type="Proteomes" id="UP000035996"/>
    </source>
</evidence>
<dbReference type="InterPro" id="IPR034079">
    <property type="entry name" value="R3H_KhpB"/>
</dbReference>
<dbReference type="HAMAP" id="MF_00867">
    <property type="entry name" value="KhpB"/>
    <property type="match status" value="1"/>
</dbReference>
<comment type="caution">
    <text evidence="8">The sequence shown here is derived from an EMBL/GenBank/DDBJ whole genome shotgun (WGS) entry which is preliminary data.</text>
</comment>
<dbReference type="Proteomes" id="UP000035996">
    <property type="component" value="Unassembled WGS sequence"/>
</dbReference>
<proteinExistence type="inferred from homology"/>
<dbReference type="InterPro" id="IPR015946">
    <property type="entry name" value="KH_dom-like_a/b"/>
</dbReference>
<accession>A0A0J6CJM0</accession>
<dbReference type="SMART" id="SM00393">
    <property type="entry name" value="R3H"/>
    <property type="match status" value="1"/>
</dbReference>
<keyword evidence="2 6" id="KW-0694">RNA-binding</keyword>
<dbReference type="CDD" id="cd02414">
    <property type="entry name" value="KH-II_Jag"/>
    <property type="match status" value="1"/>
</dbReference>
<dbReference type="SMART" id="SM01245">
    <property type="entry name" value="Jag_N"/>
    <property type="match status" value="1"/>
</dbReference>
<dbReference type="OrthoDB" id="9794483at2"/>
<dbReference type="InterPro" id="IPR001374">
    <property type="entry name" value="R3H_dom"/>
</dbReference>
<evidence type="ECO:0000313" key="8">
    <source>
        <dbReference type="EMBL" id="KMM36406.1"/>
    </source>
</evidence>
<dbReference type="InterPro" id="IPR036867">
    <property type="entry name" value="R3H_dom_sf"/>
</dbReference>
<comment type="similarity">
    <text evidence="6">Belongs to the KhpB RNA-binding protein family.</text>
</comment>
<dbReference type="Gene3D" id="3.30.30.80">
    <property type="entry name" value="probable RNA-binding protein from clostridium symbiosum atcc 14940"/>
    <property type="match status" value="1"/>
</dbReference>
<dbReference type="EMBL" id="LELK01000004">
    <property type="protein sequence ID" value="KMM36406.1"/>
    <property type="molecule type" value="Genomic_DNA"/>
</dbReference>
<dbReference type="NCBIfam" id="NF041568">
    <property type="entry name" value="Jag_EloR"/>
    <property type="match status" value="1"/>
</dbReference>
<gene>
    <name evidence="6" type="primary">khpB</name>
    <name evidence="6" type="synonym">eloR</name>
    <name evidence="8" type="ORF">AB986_10515</name>
</gene>
<dbReference type="CDD" id="cd02644">
    <property type="entry name" value="R3H_jag"/>
    <property type="match status" value="1"/>
</dbReference>
<dbReference type="InterPro" id="IPR032782">
    <property type="entry name" value="KhpB_N"/>
</dbReference>
<keyword evidence="5 6" id="KW-0961">Cell wall biogenesis/degradation</keyword>
<keyword evidence="1 6" id="KW-0963">Cytoplasm</keyword>
<reference evidence="8" key="1">
    <citation type="submission" date="2015-06" db="EMBL/GenBank/DDBJ databases">
        <authorList>
            <person name="Liu B."/>
            <person name="Wang J."/>
            <person name="Zhu Y."/>
            <person name="Liu G."/>
            <person name="Chen Q."/>
            <person name="Zheng C."/>
            <person name="Che J."/>
            <person name="Ge C."/>
            <person name="Shi H."/>
            <person name="Pan Z."/>
            <person name="Liu X."/>
        </authorList>
    </citation>
    <scope>NUCLEOTIDE SEQUENCE [LARGE SCALE GENOMIC DNA]</scope>
    <source>
        <strain evidence="8">DSM 16346</strain>
    </source>
</reference>
<dbReference type="GO" id="GO:0005737">
    <property type="term" value="C:cytoplasm"/>
    <property type="evidence" value="ECO:0007669"/>
    <property type="project" value="UniProtKB-SubCell"/>
</dbReference>
<organism evidence="8 9">
    <name type="scientific">Guptibacillus hwajinpoensis</name>
    <dbReference type="NCBI Taxonomy" id="208199"/>
    <lineage>
        <taxon>Bacteria</taxon>
        <taxon>Bacillati</taxon>
        <taxon>Bacillota</taxon>
        <taxon>Bacilli</taxon>
        <taxon>Bacillales</taxon>
        <taxon>Guptibacillaceae</taxon>
        <taxon>Guptibacillus</taxon>
    </lineage>
</organism>
<dbReference type="InterPro" id="IPR038008">
    <property type="entry name" value="Jag_KH"/>
</dbReference>
<dbReference type="PANTHER" id="PTHR35800:SF1">
    <property type="entry name" value="RNA-BINDING PROTEIN KHPB"/>
    <property type="match status" value="1"/>
</dbReference>
<dbReference type="AlphaFoldDB" id="A0A0J6CJM0"/>
<dbReference type="SUPFAM" id="SSF82708">
    <property type="entry name" value="R3H domain"/>
    <property type="match status" value="1"/>
</dbReference>
<comment type="subcellular location">
    <subcellularLocation>
        <location evidence="6">Cytoplasm</location>
    </subcellularLocation>
</comment>
<protein>
    <recommendedName>
        <fullName evidence="6">RNA-binding protein KhpB</fullName>
    </recommendedName>
    <alternativeName>
        <fullName evidence="6">RNA-binding protein EloR</fullName>
    </alternativeName>
</protein>
<comment type="subunit">
    <text evidence="6">Forms a complex with KhpA.</text>
</comment>
<sequence>MRSVTVTGKTIEEAMKDALNQIGTVQENVDIEVLEQPKKGFLGFGGKPARIKVTKKLDIMEQTSTFLQEVISNMGVEASIEGRREDRDLYFTLSGEKIAILIGKRGQTLNSLQYLTNLAANRFSDRFVRVVLDAENYRERREETLKKLADRLADKAMVTKRDIQLEPMPSLERKVIHLYLKDKKGISTHSDGNDPHRRVVIVPRNK</sequence>
<evidence type="ECO:0000256" key="3">
    <source>
        <dbReference type="ARBA" id="ARBA00022960"/>
    </source>
</evidence>
<comment type="function">
    <text evidence="6">A probable RNA chaperone. Forms a complex with KhpA which binds to cellular RNA and controls its expression. Plays a role in peptidoglycan (PG) homeostasis and cell length regulation.</text>
</comment>
<evidence type="ECO:0000259" key="7">
    <source>
        <dbReference type="PROSITE" id="PS51061"/>
    </source>
</evidence>
<dbReference type="GO" id="GO:0003723">
    <property type="term" value="F:RNA binding"/>
    <property type="evidence" value="ECO:0007669"/>
    <property type="project" value="UniProtKB-UniRule"/>
</dbReference>
<dbReference type="Gene3D" id="3.30.1370.50">
    <property type="entry name" value="R3H-like domain"/>
    <property type="match status" value="1"/>
</dbReference>
<comment type="domain">
    <text evidence="6">Has an N-terminal Jag-N domain and 2 RNA-binding domains (KH and R3H).</text>
</comment>
<dbReference type="GO" id="GO:0008360">
    <property type="term" value="P:regulation of cell shape"/>
    <property type="evidence" value="ECO:0007669"/>
    <property type="project" value="UniProtKB-KW"/>
</dbReference>
<dbReference type="RefSeq" id="WP_048311113.1">
    <property type="nucleotide sequence ID" value="NZ_CP119526.1"/>
</dbReference>
<evidence type="ECO:0000256" key="2">
    <source>
        <dbReference type="ARBA" id="ARBA00022884"/>
    </source>
</evidence>
<evidence type="ECO:0000256" key="1">
    <source>
        <dbReference type="ARBA" id="ARBA00022490"/>
    </source>
</evidence>
<dbReference type="STRING" id="157733.AB986_10515"/>
<keyword evidence="9" id="KW-1185">Reference proteome</keyword>
<dbReference type="Gene3D" id="3.30.300.20">
    <property type="match status" value="1"/>
</dbReference>
<evidence type="ECO:0000256" key="4">
    <source>
        <dbReference type="ARBA" id="ARBA00023186"/>
    </source>
</evidence>
<comment type="caution">
    <text evidence="6">Lacks conserved residue(s) required for the propagation of feature annotation.</text>
</comment>
<dbReference type="PANTHER" id="PTHR35800">
    <property type="entry name" value="PROTEIN JAG"/>
    <property type="match status" value="1"/>
</dbReference>
<dbReference type="Pfam" id="PF14804">
    <property type="entry name" value="Jag_N"/>
    <property type="match status" value="1"/>
</dbReference>
<dbReference type="GO" id="GO:0009252">
    <property type="term" value="P:peptidoglycan biosynthetic process"/>
    <property type="evidence" value="ECO:0007669"/>
    <property type="project" value="UniProtKB-UniRule"/>
</dbReference>
<dbReference type="PATRIC" id="fig|157733.3.peg.115"/>
<dbReference type="PROSITE" id="PS51061">
    <property type="entry name" value="R3H"/>
    <property type="match status" value="1"/>
</dbReference>
<evidence type="ECO:0000256" key="6">
    <source>
        <dbReference type="HAMAP-Rule" id="MF_00867"/>
    </source>
</evidence>